<feature type="domain" description="N-acetyltransferase" evidence="2">
    <location>
        <begin position="32"/>
        <end position="197"/>
    </location>
</feature>
<dbReference type="CDD" id="cd04301">
    <property type="entry name" value="NAT_SF"/>
    <property type="match status" value="1"/>
</dbReference>
<reference evidence="3 4" key="1">
    <citation type="submission" date="2023-08" db="EMBL/GenBank/DDBJ databases">
        <authorList>
            <person name="Roldan D.M."/>
            <person name="Menes R.J."/>
        </authorList>
    </citation>
    <scope>NUCLEOTIDE SEQUENCE [LARGE SCALE GENOMIC DNA]</scope>
    <source>
        <strain evidence="3 4">CCM 2812</strain>
    </source>
</reference>
<gene>
    <name evidence="3" type="ORF">Q8X39_03910</name>
</gene>
<dbReference type="Proteomes" id="UP001235760">
    <property type="component" value="Unassembled WGS sequence"/>
</dbReference>
<dbReference type="SUPFAM" id="SSF55729">
    <property type="entry name" value="Acyl-CoA N-acyltransferases (Nat)"/>
    <property type="match status" value="1"/>
</dbReference>
<dbReference type="PROSITE" id="PS51186">
    <property type="entry name" value="GNAT"/>
    <property type="match status" value="1"/>
</dbReference>
<dbReference type="InterPro" id="IPR000182">
    <property type="entry name" value="GNAT_dom"/>
</dbReference>
<dbReference type="EMBL" id="JAUZEE010000002">
    <property type="protein sequence ID" value="MDP4299768.1"/>
    <property type="molecule type" value="Genomic_DNA"/>
</dbReference>
<evidence type="ECO:0000259" key="2">
    <source>
        <dbReference type="PROSITE" id="PS51186"/>
    </source>
</evidence>
<evidence type="ECO:0000313" key="3">
    <source>
        <dbReference type="EMBL" id="MDP4299768.1"/>
    </source>
</evidence>
<proteinExistence type="predicted"/>
<organism evidence="3 4">
    <name type="scientific">Leptothrix discophora</name>
    <dbReference type="NCBI Taxonomy" id="89"/>
    <lineage>
        <taxon>Bacteria</taxon>
        <taxon>Pseudomonadati</taxon>
        <taxon>Pseudomonadota</taxon>
        <taxon>Betaproteobacteria</taxon>
        <taxon>Burkholderiales</taxon>
        <taxon>Sphaerotilaceae</taxon>
        <taxon>Leptothrix</taxon>
    </lineage>
</organism>
<dbReference type="Gene3D" id="3.40.630.30">
    <property type="match status" value="1"/>
</dbReference>
<dbReference type="RefSeq" id="WP_305748336.1">
    <property type="nucleotide sequence ID" value="NZ_JAUZEE010000002.1"/>
</dbReference>
<dbReference type="InterPro" id="IPR016181">
    <property type="entry name" value="Acyl_CoA_acyltransferase"/>
</dbReference>
<evidence type="ECO:0000313" key="4">
    <source>
        <dbReference type="Proteomes" id="UP001235760"/>
    </source>
</evidence>
<sequence>MQSLRSLLSRRATPADAAPTQPVRRRRLWRFVPIRRLTERHRPGILKHLLALDERDRYLRFGYPASDDRIAAFVKALDFQRDELFGIFNRRLQLVATSQLARLEPTAIGWDVPADDETPPKPEPMIEFAVSVSRHARGRGYGERLFSHAARHARNQGVHRMMIHALSENTAMLWIARKAGAKVQREGGEAEAWLELPPHSMASQVEELIADRVSAVNYRVKEQARQIGWALTLVMEVRRLYARRRVIASQ</sequence>
<feature type="region of interest" description="Disordered" evidence="1">
    <location>
        <begin position="1"/>
        <end position="21"/>
    </location>
</feature>
<name>A0ABT9FZX6_LEPDI</name>
<evidence type="ECO:0000256" key="1">
    <source>
        <dbReference type="SAM" id="MobiDB-lite"/>
    </source>
</evidence>
<keyword evidence="4" id="KW-1185">Reference proteome</keyword>
<accession>A0ABT9FZX6</accession>
<dbReference type="Pfam" id="PF13302">
    <property type="entry name" value="Acetyltransf_3"/>
    <property type="match status" value="1"/>
</dbReference>
<protein>
    <submittedName>
        <fullName evidence="3">GNAT family N-acetyltransferase</fullName>
    </submittedName>
</protein>
<comment type="caution">
    <text evidence="3">The sequence shown here is derived from an EMBL/GenBank/DDBJ whole genome shotgun (WGS) entry which is preliminary data.</text>
</comment>